<feature type="compositionally biased region" description="Low complexity" evidence="1">
    <location>
        <begin position="101"/>
        <end position="110"/>
    </location>
</feature>
<proteinExistence type="predicted"/>
<dbReference type="STRING" id="205917.A0A4Y9XRG4"/>
<dbReference type="OrthoDB" id="3266506at2759"/>
<gene>
    <name evidence="2" type="ORF">EVG20_g10347</name>
</gene>
<keyword evidence="3" id="KW-1185">Reference proteome</keyword>
<dbReference type="EMBL" id="SEOQ01001231">
    <property type="protein sequence ID" value="TFY52914.1"/>
    <property type="molecule type" value="Genomic_DNA"/>
</dbReference>
<dbReference type="AlphaFoldDB" id="A0A4Y9XRG4"/>
<name>A0A4Y9XRG4_9AGAM</name>
<comment type="caution">
    <text evidence="2">The sequence shown here is derived from an EMBL/GenBank/DDBJ whole genome shotgun (WGS) entry which is preliminary data.</text>
</comment>
<evidence type="ECO:0000313" key="2">
    <source>
        <dbReference type="EMBL" id="TFY52914.1"/>
    </source>
</evidence>
<reference evidence="2 3" key="1">
    <citation type="submission" date="2019-02" db="EMBL/GenBank/DDBJ databases">
        <title>Genome sequencing of the rare red list fungi Dentipellis fragilis.</title>
        <authorList>
            <person name="Buettner E."/>
            <person name="Kellner H."/>
        </authorList>
    </citation>
    <scope>NUCLEOTIDE SEQUENCE [LARGE SCALE GENOMIC DNA]</scope>
    <source>
        <strain evidence="2 3">DSM 105465</strain>
    </source>
</reference>
<protein>
    <recommendedName>
        <fullName evidence="4">HNH nuclease domain-containing protein</fullName>
    </recommendedName>
</protein>
<organism evidence="2 3">
    <name type="scientific">Dentipellis fragilis</name>
    <dbReference type="NCBI Taxonomy" id="205917"/>
    <lineage>
        <taxon>Eukaryota</taxon>
        <taxon>Fungi</taxon>
        <taxon>Dikarya</taxon>
        <taxon>Basidiomycota</taxon>
        <taxon>Agaricomycotina</taxon>
        <taxon>Agaricomycetes</taxon>
        <taxon>Russulales</taxon>
        <taxon>Hericiaceae</taxon>
        <taxon>Dentipellis</taxon>
    </lineage>
</organism>
<evidence type="ECO:0000313" key="3">
    <source>
        <dbReference type="Proteomes" id="UP000298327"/>
    </source>
</evidence>
<feature type="compositionally biased region" description="Polar residues" evidence="1">
    <location>
        <begin position="596"/>
        <end position="619"/>
    </location>
</feature>
<feature type="compositionally biased region" description="Low complexity" evidence="1">
    <location>
        <begin position="582"/>
        <end position="595"/>
    </location>
</feature>
<dbReference type="Proteomes" id="UP000298327">
    <property type="component" value="Unassembled WGS sequence"/>
</dbReference>
<accession>A0A4Y9XRG4</accession>
<feature type="region of interest" description="Disordered" evidence="1">
    <location>
        <begin position="574"/>
        <end position="657"/>
    </location>
</feature>
<evidence type="ECO:0008006" key="4">
    <source>
        <dbReference type="Google" id="ProtNLM"/>
    </source>
</evidence>
<evidence type="ECO:0000256" key="1">
    <source>
        <dbReference type="SAM" id="MobiDB-lite"/>
    </source>
</evidence>
<feature type="region of interest" description="Disordered" evidence="1">
    <location>
        <begin position="40"/>
        <end position="119"/>
    </location>
</feature>
<sequence>MEVYGMLKTIMDLWHEYYHELCADPSETLLVDQPEASGPVALASNKRAAPDEPAQAEGSKKKRRTTGRSTARANFAKIAETRSRGGLGSDDAREQNPTSFQPRPSSWQQPRPTPSVLRRRCSSSVTFTSLMEQDAGVRDARDGKAYAPPGACLITSESGPLGAVKRYNIVSIEDSDPIPESNAWGVDNLDAALKSDANVVYLRTDWANSLEMGCWTFVPPPEVLRTIMQRLLFLRSNNVNAPWHIVFPPSNTNSYQLVPLKLADTIITRRPHAPRASHPVAPAFYLPPYTDFPLLGPSTAHPYFVIYEALPHFDACTLEREMDDALLRVYSTLVHIHSLWDELAELPVKQDALSPLDAKVESRTPELRSSPSPQEMSMWGAVDRAYKLLDLGAAWDMVNVLDNSADCTIKLRKDWGATFEEQHWTPAPTRVVLRQITLELLRCRRTGLHRSWSRICDPTKTYEYTFVPLKLGKLVILRHNNDVPGVPTATACIPPYSNFPRLSVRGLHPYFVILSAWSAFCTNEKELGTLHMEYYGMLKTIVGFWYDRIVELREDQAKWEQACWDVERAAEQEQVHEQEKLQGQVQGHGHEQQQGPSTAGSHSSDTLLDQPTHLKNPSPSDQPPLIGQPDASEPVAPAPDKRAAPGEPVPPDGSKRR</sequence>